<organism evidence="1 2">
    <name type="scientific">Persea americana</name>
    <name type="common">Avocado</name>
    <dbReference type="NCBI Taxonomy" id="3435"/>
    <lineage>
        <taxon>Eukaryota</taxon>
        <taxon>Viridiplantae</taxon>
        <taxon>Streptophyta</taxon>
        <taxon>Embryophyta</taxon>
        <taxon>Tracheophyta</taxon>
        <taxon>Spermatophyta</taxon>
        <taxon>Magnoliopsida</taxon>
        <taxon>Magnoliidae</taxon>
        <taxon>Laurales</taxon>
        <taxon>Lauraceae</taxon>
        <taxon>Persea</taxon>
    </lineage>
</organism>
<comment type="caution">
    <text evidence="1">The sequence shown here is derived from an EMBL/GenBank/DDBJ whole genome shotgun (WGS) entry which is preliminary data.</text>
</comment>
<evidence type="ECO:0000313" key="1">
    <source>
        <dbReference type="EMBL" id="KAJ8617296.1"/>
    </source>
</evidence>
<evidence type="ECO:0000313" key="2">
    <source>
        <dbReference type="Proteomes" id="UP001234297"/>
    </source>
</evidence>
<proteinExistence type="predicted"/>
<dbReference type="Proteomes" id="UP001234297">
    <property type="component" value="Chromosome 4"/>
</dbReference>
<reference evidence="1 2" key="1">
    <citation type="journal article" date="2022" name="Hortic Res">
        <title>A haplotype resolved chromosomal level avocado genome allows analysis of novel avocado genes.</title>
        <authorList>
            <person name="Nath O."/>
            <person name="Fletcher S.J."/>
            <person name="Hayward A."/>
            <person name="Shaw L.M."/>
            <person name="Masouleh A.K."/>
            <person name="Furtado A."/>
            <person name="Henry R.J."/>
            <person name="Mitter N."/>
        </authorList>
    </citation>
    <scope>NUCLEOTIDE SEQUENCE [LARGE SCALE GENOMIC DNA]</scope>
    <source>
        <strain evidence="2">cv. Hass</strain>
    </source>
</reference>
<gene>
    <name evidence="1" type="ORF">MRB53_013482</name>
</gene>
<dbReference type="EMBL" id="CM056812">
    <property type="protein sequence ID" value="KAJ8617296.1"/>
    <property type="molecule type" value="Genomic_DNA"/>
</dbReference>
<name>A0ACC2K874_PERAE</name>
<protein>
    <submittedName>
        <fullName evidence="1">Uncharacterized protein</fullName>
    </submittedName>
</protein>
<accession>A0ACC2K874</accession>
<keyword evidence="2" id="KW-1185">Reference proteome</keyword>
<sequence>MASSFYLRISPSFPSIRSFNGVRFSPPPKKISLNLSSSSQITSGFRPMLPIKLSPIITPLQNPPSLTVFAKKGYKMKTHKVTQMKTHKASAKRFRVTGSGRIMRRRSGKQHLLVKKNTKRKLRLSKMIEVKDSDRGHITRCLPYLKANRTGTPRKEIGESISELLESIRKVYSTAKTPSEETAAISSSSASSSGGPFGKALFLVFFNLGWCSFLNLFGISGKIHPYPFQSIEDEEHIRLNNIEGVKEEKPSNGIWDLLWVPLDWFRMLSDAMHWSSVFGIIVIYGVSQGMGGALGRVALGYYWKDVQMVQPSESQVYLGIINIPWIVKPLWGLLTDVFPVAGYRRRPYFILAGLVGVISMLVLALHNKLHVVFALLFITAGSAGVAISDVTIDACAAENSIARPTIAADIQSLCGFSSSIGALLGFSVSGLLVHLMGSQGVLGFLSVPAALVFLVGIVLNEPRMPKVSYGQLYQKLLDANQTMWTTLKCPDVWRPCLFMYISFALSLNIHEGMFYWYTDPKAGPAFSQEKVGFIFSVGAAGSLLGVLLYHNALKDYPFRNLLFWAQLLLGASGMLDLVLVLRLNLKLGLPDYLFIVIDGCVSHMIGRIKWLPLLVLSSKLCPKGIEGTFFALIMSIDNAGVLTSSWSGGLLLHILKITRTEFSNLWLAILIRNIMRLFPLALLFLLPKNDQNSVILPMEMLEKTEAAEIHEVSNLEMAALIENGK</sequence>